<evidence type="ECO:0000313" key="3">
    <source>
        <dbReference type="EMBL" id="TDH73304.1"/>
    </source>
</evidence>
<dbReference type="InterPro" id="IPR036890">
    <property type="entry name" value="HATPase_C_sf"/>
</dbReference>
<evidence type="ECO:0000259" key="2">
    <source>
        <dbReference type="SMART" id="SM00853"/>
    </source>
</evidence>
<dbReference type="Pfam" id="PF08676">
    <property type="entry name" value="MutL_C"/>
    <property type="match status" value="1"/>
</dbReference>
<dbReference type="Gene3D" id="3.30.565.10">
    <property type="entry name" value="Histidine kinase-like ATPase, C-terminal domain"/>
    <property type="match status" value="1"/>
</dbReference>
<gene>
    <name evidence="3" type="ORF">CCR75_007717</name>
</gene>
<organism evidence="3 4">
    <name type="scientific">Bremia lactucae</name>
    <name type="common">Lettuce downy mildew</name>
    <dbReference type="NCBI Taxonomy" id="4779"/>
    <lineage>
        <taxon>Eukaryota</taxon>
        <taxon>Sar</taxon>
        <taxon>Stramenopiles</taxon>
        <taxon>Oomycota</taxon>
        <taxon>Peronosporomycetes</taxon>
        <taxon>Peronosporales</taxon>
        <taxon>Peronosporaceae</taxon>
        <taxon>Bremia</taxon>
    </lineage>
</organism>
<dbReference type="PANTHER" id="PTHR10073">
    <property type="entry name" value="DNA MISMATCH REPAIR PROTEIN MLH, PMS, MUTL"/>
    <property type="match status" value="1"/>
</dbReference>
<dbReference type="GO" id="GO:0032300">
    <property type="term" value="C:mismatch repair complex"/>
    <property type="evidence" value="ECO:0007669"/>
    <property type="project" value="InterPro"/>
</dbReference>
<dbReference type="InterPro" id="IPR014790">
    <property type="entry name" value="MutL_C"/>
</dbReference>
<dbReference type="InterPro" id="IPR037198">
    <property type="entry name" value="MutL_C_sf"/>
</dbReference>
<dbReference type="Gene3D" id="3.30.1370.100">
    <property type="entry name" value="MutL, C-terminal domain, regulatory subdomain"/>
    <property type="match status" value="1"/>
</dbReference>
<dbReference type="KEGG" id="blac:94351446"/>
<protein>
    <recommendedName>
        <fullName evidence="2">MutL C-terminal dimerisation domain-containing protein</fullName>
    </recommendedName>
</protein>
<feature type="domain" description="MutL C-terminal dimerisation" evidence="2">
    <location>
        <begin position="679"/>
        <end position="852"/>
    </location>
</feature>
<dbReference type="InterPro" id="IPR042120">
    <property type="entry name" value="MutL_C_dimsub"/>
</dbReference>
<dbReference type="OrthoDB" id="429932at2759"/>
<accession>A0A976IK68</accession>
<keyword evidence="4" id="KW-1185">Reference proteome</keyword>
<sequence>MALNFLDWETCELMKVSYALPDLETAIKQGEETLLEAKHKVYNAVIYNSIDAHANAIQLLVDVATASFTAVDDGRRLSKRQNVFIADVHQKEMELSRMIFPDTSENAMVCIQGPLLLSLLIFLASSRVHPMKNFLKKKGQLKNYGCRGAFLRELVVLSEEFEIESRVKEHWTSYRKVFQDGNVVFNARSQILREAPGTKISVTNLFRKLPVRRTDLFRNQKHKSRVVKNILNFCLSMSMIWPSLSIDVHYKGMCVQPVAIYAVKTCRERLLEHFGHQLGNKLQYVDFSSKASPFSIRGYIALIPEEPKALGPGIKQAKSYYQFVFLANESIKECHRVCSRVITRAAVKILSAIPIFVLKIEAPRDTYDDFGGGVTDGVLFKKPKEITEFLFEFIKSLIKTDPILSKSEFQVLSKPCENVSPDKTMAPDSEEDSIKTFNRFQDSNCATQYWRNAIRPTIPRYCSQVNDIDLDYFNEDEGCPPSIQGHCELAAPCQLQRNLVQTPSICHGCGRAADLSRAVHSYEEIYFPSKALSPLLKPSPPADVKSNSAPWLSSKADTYDCADALLDLCQENCIAESTYQIDDACKPGACKQENRLVVADEDQFCRELIPLNSSALHQINTKSDYFSSDRPASCFEKHWGGRNHNSEKRITGALHIDTADNFKYQEIKIKKSTVEMLQVIRQVDRKFILVQADTTRGKLVLCIDQHAADERIRLEKLEDDIFGPDGTFRRVQIQVHDPPIVLQMYLRERETLQHNKDLVESWGFSYEPVAPRPGLFFNIGEKTCPDETITILLYTTPMVEMRAANADDFREYIQLLHSAGESYQISHIRPPVITRLLNSRACRGAVMFGDYLSLGQCRDLIEDLKTCQLPFQCAHGRPSVVPIAKIHNIGF</sequence>
<dbReference type="GO" id="GO:0006298">
    <property type="term" value="P:mismatch repair"/>
    <property type="evidence" value="ECO:0007669"/>
    <property type="project" value="InterPro"/>
</dbReference>
<dbReference type="SUPFAM" id="SSF118116">
    <property type="entry name" value="DNA mismatch repair protein MutL"/>
    <property type="match status" value="1"/>
</dbReference>
<dbReference type="RefSeq" id="XP_067822802.1">
    <property type="nucleotide sequence ID" value="XM_067965775.1"/>
</dbReference>
<dbReference type="Gene3D" id="3.30.1540.20">
    <property type="entry name" value="MutL, C-terminal domain, dimerisation subdomain"/>
    <property type="match status" value="1"/>
</dbReference>
<dbReference type="EMBL" id="SHOA02000001">
    <property type="protein sequence ID" value="TDH73304.1"/>
    <property type="molecule type" value="Genomic_DNA"/>
</dbReference>
<dbReference type="GeneID" id="94351446"/>
<comment type="similarity">
    <text evidence="1">Belongs to the DNA mismatch repair MutL/HexB family.</text>
</comment>
<dbReference type="SMART" id="SM00853">
    <property type="entry name" value="MutL_C"/>
    <property type="match status" value="1"/>
</dbReference>
<dbReference type="GO" id="GO:0005524">
    <property type="term" value="F:ATP binding"/>
    <property type="evidence" value="ECO:0007669"/>
    <property type="project" value="InterPro"/>
</dbReference>
<evidence type="ECO:0000313" key="4">
    <source>
        <dbReference type="Proteomes" id="UP000294530"/>
    </source>
</evidence>
<dbReference type="AlphaFoldDB" id="A0A976IK68"/>
<proteinExistence type="inferred from homology"/>
<dbReference type="InterPro" id="IPR042121">
    <property type="entry name" value="MutL_C_regsub"/>
</dbReference>
<dbReference type="PANTHER" id="PTHR10073:SF47">
    <property type="entry name" value="DNA MISMATCH REPAIR PROTEIN MLH3"/>
    <property type="match status" value="1"/>
</dbReference>
<dbReference type="InterPro" id="IPR038973">
    <property type="entry name" value="MutL/Mlh/Pms-like"/>
</dbReference>
<evidence type="ECO:0000256" key="1">
    <source>
        <dbReference type="ARBA" id="ARBA00006082"/>
    </source>
</evidence>
<dbReference type="GO" id="GO:0140664">
    <property type="term" value="F:ATP-dependent DNA damage sensor activity"/>
    <property type="evidence" value="ECO:0007669"/>
    <property type="project" value="InterPro"/>
</dbReference>
<dbReference type="GO" id="GO:0016887">
    <property type="term" value="F:ATP hydrolysis activity"/>
    <property type="evidence" value="ECO:0007669"/>
    <property type="project" value="InterPro"/>
</dbReference>
<comment type="caution">
    <text evidence="3">The sequence shown here is derived from an EMBL/GenBank/DDBJ whole genome shotgun (WGS) entry which is preliminary data.</text>
</comment>
<dbReference type="Proteomes" id="UP000294530">
    <property type="component" value="Unassembled WGS sequence"/>
</dbReference>
<name>A0A976IK68_BRELC</name>
<reference evidence="3 4" key="1">
    <citation type="journal article" date="2021" name="Genome Biol.">
        <title>AFLAP: assembly-free linkage analysis pipeline using k-mers from genome sequencing data.</title>
        <authorList>
            <person name="Fletcher K."/>
            <person name="Zhang L."/>
            <person name="Gil J."/>
            <person name="Han R."/>
            <person name="Cavanaugh K."/>
            <person name="Michelmore R."/>
        </authorList>
    </citation>
    <scope>NUCLEOTIDE SEQUENCE [LARGE SCALE GENOMIC DNA]</scope>
    <source>
        <strain evidence="3 4">SF5</strain>
    </source>
</reference>